<evidence type="ECO:0000256" key="9">
    <source>
        <dbReference type="ARBA" id="ARBA00042134"/>
    </source>
</evidence>
<keyword evidence="6" id="KW-0458">Lysosome</keyword>
<organism evidence="12 13">
    <name type="scientific">Anguilla anguilla</name>
    <name type="common">European freshwater eel</name>
    <name type="synonym">Muraena anguilla</name>
    <dbReference type="NCBI Taxonomy" id="7936"/>
    <lineage>
        <taxon>Eukaryota</taxon>
        <taxon>Metazoa</taxon>
        <taxon>Chordata</taxon>
        <taxon>Craniata</taxon>
        <taxon>Vertebrata</taxon>
        <taxon>Euteleostomi</taxon>
        <taxon>Actinopterygii</taxon>
        <taxon>Neopterygii</taxon>
        <taxon>Teleostei</taxon>
        <taxon>Anguilliformes</taxon>
        <taxon>Anguillidae</taxon>
        <taxon>Anguilla</taxon>
    </lineage>
</organism>
<name>A0A9D3RUA8_ANGAN</name>
<dbReference type="GO" id="GO:0006979">
    <property type="term" value="P:response to oxidative stress"/>
    <property type="evidence" value="ECO:0007669"/>
    <property type="project" value="TreeGrafter"/>
</dbReference>
<dbReference type="GO" id="GO:0031929">
    <property type="term" value="P:TOR signaling"/>
    <property type="evidence" value="ECO:0007669"/>
    <property type="project" value="TreeGrafter"/>
</dbReference>
<evidence type="ECO:0000256" key="6">
    <source>
        <dbReference type="ARBA" id="ARBA00023228"/>
    </source>
</evidence>
<dbReference type="GO" id="GO:0016020">
    <property type="term" value="C:membrane"/>
    <property type="evidence" value="ECO:0007669"/>
    <property type="project" value="UniProtKB-SubCell"/>
</dbReference>
<evidence type="ECO:0000256" key="10">
    <source>
        <dbReference type="SAM" id="MobiDB-lite"/>
    </source>
</evidence>
<evidence type="ECO:0000313" key="12">
    <source>
        <dbReference type="EMBL" id="KAG5839817.1"/>
    </source>
</evidence>
<dbReference type="GO" id="GO:0005764">
    <property type="term" value="C:lysosome"/>
    <property type="evidence" value="ECO:0007669"/>
    <property type="project" value="UniProtKB-SubCell"/>
</dbReference>
<comment type="subcellular location">
    <subcellularLocation>
        <location evidence="3">Cytoplasm</location>
    </subcellularLocation>
    <subcellularLocation>
        <location evidence="2">Lysosome</location>
    </subcellularLocation>
    <subcellularLocation>
        <location evidence="1">Membrane</location>
    </subcellularLocation>
</comment>
<evidence type="ECO:0000259" key="11">
    <source>
        <dbReference type="PROSITE" id="PS51886"/>
    </source>
</evidence>
<dbReference type="PANTHER" id="PTHR23354">
    <property type="entry name" value="NUCLEOLAR PROTEIN 7/ESTROGEN RECEPTOR COACTIVATOR-RELATED"/>
    <property type="match status" value="1"/>
</dbReference>
<evidence type="ECO:0000256" key="3">
    <source>
        <dbReference type="ARBA" id="ARBA00004496"/>
    </source>
</evidence>
<proteinExistence type="predicted"/>
<feature type="domain" description="TLDc" evidence="11">
    <location>
        <begin position="160"/>
        <end position="330"/>
    </location>
</feature>
<keyword evidence="4" id="KW-0963">Cytoplasm</keyword>
<dbReference type="AlphaFoldDB" id="A0A9D3RUA8"/>
<evidence type="ECO:0000256" key="2">
    <source>
        <dbReference type="ARBA" id="ARBA00004371"/>
    </source>
</evidence>
<dbReference type="Proteomes" id="UP001044222">
    <property type="component" value="Chromosome 11"/>
</dbReference>
<evidence type="ECO:0000256" key="7">
    <source>
        <dbReference type="ARBA" id="ARBA00039594"/>
    </source>
</evidence>
<evidence type="ECO:0000313" key="13">
    <source>
        <dbReference type="Proteomes" id="UP001044222"/>
    </source>
</evidence>
<evidence type="ECO:0000256" key="8">
    <source>
        <dbReference type="ARBA" id="ARBA00041780"/>
    </source>
</evidence>
<evidence type="ECO:0000256" key="5">
    <source>
        <dbReference type="ARBA" id="ARBA00023136"/>
    </source>
</evidence>
<gene>
    <name evidence="12" type="ORF">ANANG_G00209010</name>
</gene>
<sequence>MGNTESAVVQKRMVRFRPEERPVVERVFDQLLEAGSGNAPGSSGKVLTLDALKVCVAGVAPESMTVRLFQAMRSVDPGGTAPPGGGVSREQLLVFLADVLRGTAEERAPLVMAMARREGEATVTADQVREFVEDLVSAVMSSELKLTDERSCDVPCLEDWLFRVSGVALYLELATSEGLGRRPLRLLFSTRLHGESFTRLVGCCARRGPTLLLLRDSHGHQFGGFASQSWDTKPQFQGDSRCFLFSVFPTLRVYTCTGYNQHYMYLNQGQQTMPNGLGMGGQHHYFGLWLDSDFGKGHSRARPRCTTYGSPQLSAQENFTVETLEVWGVGDPPEEQQAQGKRSVLDADPETQAIMEMTGKTLHSQGLREPEEEEL</sequence>
<protein>
    <recommendedName>
        <fullName evidence="7">MTOR-associated protein MEAK7</fullName>
    </recommendedName>
    <alternativeName>
        <fullName evidence="9">TBC/LysM-associated domain-containing protein 1</fullName>
    </alternativeName>
    <alternativeName>
        <fullName evidence="8">TLD domain-containing protein 1</fullName>
    </alternativeName>
</protein>
<dbReference type="EMBL" id="JAFIRN010000011">
    <property type="protein sequence ID" value="KAG5839817.1"/>
    <property type="molecule type" value="Genomic_DNA"/>
</dbReference>
<evidence type="ECO:0000256" key="1">
    <source>
        <dbReference type="ARBA" id="ARBA00004370"/>
    </source>
</evidence>
<dbReference type="Pfam" id="PF07534">
    <property type="entry name" value="TLD"/>
    <property type="match status" value="1"/>
</dbReference>
<dbReference type="PROSITE" id="PS51886">
    <property type="entry name" value="TLDC"/>
    <property type="match status" value="1"/>
</dbReference>
<accession>A0A9D3RUA8</accession>
<dbReference type="PANTHER" id="PTHR23354:SF131">
    <property type="entry name" value="MTOR-ASSOCIATED PROTEIN MEAK7"/>
    <property type="match status" value="1"/>
</dbReference>
<feature type="region of interest" description="Disordered" evidence="10">
    <location>
        <begin position="330"/>
        <end position="349"/>
    </location>
</feature>
<dbReference type="GO" id="GO:0005634">
    <property type="term" value="C:nucleus"/>
    <property type="evidence" value="ECO:0007669"/>
    <property type="project" value="TreeGrafter"/>
</dbReference>
<keyword evidence="5" id="KW-0472">Membrane</keyword>
<feature type="region of interest" description="Disordered" evidence="10">
    <location>
        <begin position="356"/>
        <end position="375"/>
    </location>
</feature>
<reference evidence="12" key="1">
    <citation type="submission" date="2021-01" db="EMBL/GenBank/DDBJ databases">
        <title>A chromosome-scale assembly of European eel, Anguilla anguilla.</title>
        <authorList>
            <person name="Henkel C."/>
            <person name="Jong-Raadsen S.A."/>
            <person name="Dufour S."/>
            <person name="Weltzien F.-A."/>
            <person name="Palstra A.P."/>
            <person name="Pelster B."/>
            <person name="Spaink H.P."/>
            <person name="Van Den Thillart G.E."/>
            <person name="Jansen H."/>
            <person name="Zahm M."/>
            <person name="Klopp C."/>
            <person name="Cedric C."/>
            <person name="Louis A."/>
            <person name="Berthelot C."/>
            <person name="Parey E."/>
            <person name="Roest Crollius H."/>
            <person name="Montfort J."/>
            <person name="Robinson-Rechavi M."/>
            <person name="Bucao C."/>
            <person name="Bouchez O."/>
            <person name="Gislard M."/>
            <person name="Lluch J."/>
            <person name="Milhes M."/>
            <person name="Lampietro C."/>
            <person name="Lopez Roques C."/>
            <person name="Donnadieu C."/>
            <person name="Braasch I."/>
            <person name="Desvignes T."/>
            <person name="Postlethwait J."/>
            <person name="Bobe J."/>
            <person name="Guiguen Y."/>
            <person name="Dirks R."/>
        </authorList>
    </citation>
    <scope>NUCLEOTIDE SEQUENCE</scope>
    <source>
        <strain evidence="12">Tag_6206</strain>
        <tissue evidence="12">Liver</tissue>
    </source>
</reference>
<dbReference type="InterPro" id="IPR006571">
    <property type="entry name" value="TLDc_dom"/>
</dbReference>
<evidence type="ECO:0000256" key="4">
    <source>
        <dbReference type="ARBA" id="ARBA00022490"/>
    </source>
</evidence>
<dbReference type="SMART" id="SM00584">
    <property type="entry name" value="TLDc"/>
    <property type="match status" value="1"/>
</dbReference>
<comment type="caution">
    <text evidence="12">The sequence shown here is derived from an EMBL/GenBank/DDBJ whole genome shotgun (WGS) entry which is preliminary data.</text>
</comment>
<keyword evidence="13" id="KW-1185">Reference proteome</keyword>